<dbReference type="AlphaFoldDB" id="A0A7S4SC38"/>
<evidence type="ECO:0000259" key="1">
    <source>
        <dbReference type="Pfam" id="PF03407"/>
    </source>
</evidence>
<evidence type="ECO:0000313" key="2">
    <source>
        <dbReference type="EMBL" id="CAE4641014.1"/>
    </source>
</evidence>
<dbReference type="InterPro" id="IPR005069">
    <property type="entry name" value="Nucl-diP-sugar_transferase"/>
</dbReference>
<proteinExistence type="predicted"/>
<dbReference type="InterPro" id="IPR052636">
    <property type="entry name" value="UDP-D-xylose:L-fucose_XylT"/>
</dbReference>
<dbReference type="PANTHER" id="PTHR47032">
    <property type="entry name" value="UDP-D-XYLOSE:L-FUCOSE ALPHA-1,3-D-XYLOSYLTRANSFERASE-RELATED"/>
    <property type="match status" value="1"/>
</dbReference>
<reference evidence="2" key="1">
    <citation type="submission" date="2021-01" db="EMBL/GenBank/DDBJ databases">
        <authorList>
            <person name="Corre E."/>
            <person name="Pelletier E."/>
            <person name="Niang G."/>
            <person name="Scheremetjew M."/>
            <person name="Finn R."/>
            <person name="Kale V."/>
            <person name="Holt S."/>
            <person name="Cochrane G."/>
            <person name="Meng A."/>
            <person name="Brown T."/>
            <person name="Cohen L."/>
        </authorList>
    </citation>
    <scope>NUCLEOTIDE SEQUENCE</scope>
    <source>
        <strain evidence="2">CCMP3105</strain>
    </source>
</reference>
<name>A0A7S4SC38_9DINO</name>
<dbReference type="GO" id="GO:0016757">
    <property type="term" value="F:glycosyltransferase activity"/>
    <property type="evidence" value="ECO:0007669"/>
    <property type="project" value="TreeGrafter"/>
</dbReference>
<feature type="domain" description="Nucleotide-diphospho-sugar transferase" evidence="1">
    <location>
        <begin position="645"/>
        <end position="878"/>
    </location>
</feature>
<dbReference type="GO" id="GO:0005794">
    <property type="term" value="C:Golgi apparatus"/>
    <property type="evidence" value="ECO:0007669"/>
    <property type="project" value="TreeGrafter"/>
</dbReference>
<dbReference type="PANTHER" id="PTHR47032:SF1">
    <property type="entry name" value="UDP-D-XYLOSE:L-FUCOSE ALPHA-1,3-D-XYLOSYLTRANSFERASE-RELATED"/>
    <property type="match status" value="1"/>
</dbReference>
<gene>
    <name evidence="2" type="ORF">AMON00008_LOCUS48052</name>
</gene>
<dbReference type="Pfam" id="PF03407">
    <property type="entry name" value="Nucleotid_trans"/>
    <property type="match status" value="1"/>
</dbReference>
<protein>
    <recommendedName>
        <fullName evidence="1">Nucleotide-diphospho-sugar transferase domain-containing protein</fullName>
    </recommendedName>
</protein>
<accession>A0A7S4SC38</accession>
<organism evidence="2">
    <name type="scientific">Alexandrium monilatum</name>
    <dbReference type="NCBI Taxonomy" id="311494"/>
    <lineage>
        <taxon>Eukaryota</taxon>
        <taxon>Sar</taxon>
        <taxon>Alveolata</taxon>
        <taxon>Dinophyceae</taxon>
        <taxon>Gonyaulacales</taxon>
        <taxon>Pyrocystaceae</taxon>
        <taxon>Alexandrium</taxon>
    </lineage>
</organism>
<sequence>MRQPSINFDFNARLRRAARLAVCSGLLALGTRPLGPCAPHSRSQEGGEDRPAVLATLAVGEAYLRRLPFLAHSLLATGGALRRRPLLAFTADASGALDGELRSRWASETREGRLRLQRVAVSRPLPASGWVLRLKVFLLEGLADAHQGPILALDVGSVVLRPLEPLLADLEAREADVAVLHRPEREPEKQVCASLLASRPTSGARRFFGAAAQAAMSLDGAWYDDQRALLRAYEETHSSLRLMALNRGRVDVGMEGEPNSIVFHRAAINYSLLEARCGCPEPGCLSCTRVLEQREKWAAVRANEVVTGVAELVLGSEAGSGSCLDAHLQGMPAESGASEAGIHAVLSVGNDGLLGLQATLSSMVLHASAPARLRLHVFLRQEALSEARRALGIFEGRCAAGDWLLGSELHLHVVSELLPFAGNLTESLRELSGLPAGWKSILFVEAGAVLQGDVLELAAALSSSGRAAACAPPGNGEATPAKGDTSCAAGLLAASPERLRLLSSGASPSALPGDLLMLDPAWRSPEGLGEPESLLELTAAALGQRKLLRWGGPLKPWLAGGQWREFWLPHQAALRENLFGRWSPTHSGGGSAWQEPLAGGARAALSKRPSVLVTTSSGFVDFFENWLLAARQALPGFCTPGAAVHLVVVAEDPASVKKVRGIRAGMSLTFEVLRPSAFGDASFRRDAMASGKQGEVRRKTDGYNALMRRRPAYLVGLLERGVDVLLCDLDAVWLRNPFPLLQGRYSGVDVAGADDSSTCKGEEPAGMGPGRNICGGFVYFRATPGGCATAWDWASLVEDQPGPNQPALNAAIGRALDRGDTTIAALGKDEVVSGCSLHDFSNPQLHEAGKRLIEADAGQIVAVHANYLVGSRDKRALLSNVGLWLNLPHEEPKDEPFLKRVDFIKCAMASVVIMIAVWVARRAAGGRSACTDGAVATSSSCAERPRGRD</sequence>
<dbReference type="EMBL" id="HBNR01067950">
    <property type="protein sequence ID" value="CAE4641014.1"/>
    <property type="molecule type" value="Transcribed_RNA"/>
</dbReference>